<comment type="function">
    <text evidence="5 6">Associates with the EF-Tu.GDP complex and induces the exchange of GDP to GTP. It remains bound to the aminoacyl-tRNA.EF-Tu.GTP complex up to the GTP hydrolysis stage on the ribosome.</text>
</comment>
<comment type="similarity">
    <text evidence="1 5 6">Belongs to the EF-Ts family.</text>
</comment>
<evidence type="ECO:0000313" key="9">
    <source>
        <dbReference type="EMBL" id="BCU07580.1"/>
    </source>
</evidence>
<dbReference type="GO" id="GO:0003746">
    <property type="term" value="F:translation elongation factor activity"/>
    <property type="evidence" value="ECO:0007669"/>
    <property type="project" value="UniProtKB-KW"/>
</dbReference>
<dbReference type="Proteomes" id="UP000680679">
    <property type="component" value="Chromosome"/>
</dbReference>
<evidence type="ECO:0000313" key="10">
    <source>
        <dbReference type="Proteomes" id="UP000680679"/>
    </source>
</evidence>
<dbReference type="RefSeq" id="WP_213378672.1">
    <property type="nucleotide sequence ID" value="NZ_AP024563.1"/>
</dbReference>
<dbReference type="PROSITE" id="PS01127">
    <property type="entry name" value="EF_TS_2"/>
    <property type="match status" value="1"/>
</dbReference>
<dbReference type="HAMAP" id="MF_00050">
    <property type="entry name" value="EF_Ts"/>
    <property type="match status" value="1"/>
</dbReference>
<feature type="region of interest" description="Involved in Mg(2+) ion dislocation from EF-Tu" evidence="5">
    <location>
        <begin position="81"/>
        <end position="84"/>
    </location>
</feature>
<dbReference type="InterPro" id="IPR001816">
    <property type="entry name" value="Transl_elong_EFTs/EF1B"/>
</dbReference>
<feature type="domain" description="Translation elongation factor EFTs/EF1B dimerisation" evidence="8">
    <location>
        <begin position="72"/>
        <end position="278"/>
    </location>
</feature>
<dbReference type="SUPFAM" id="SSF46934">
    <property type="entry name" value="UBA-like"/>
    <property type="match status" value="1"/>
</dbReference>
<gene>
    <name evidence="5 9" type="primary">tsf</name>
    <name evidence="9" type="ORF">Atep_22570</name>
</gene>
<keyword evidence="4 5" id="KW-0648">Protein biosynthesis</keyword>
<reference evidence="9 10" key="1">
    <citation type="submission" date="2021-04" db="EMBL/GenBank/DDBJ databases">
        <title>Complete genome sequencing of Allochromatium tepidum strain NZ.</title>
        <authorList>
            <person name="Tsukatani Y."/>
            <person name="Mori H."/>
        </authorList>
    </citation>
    <scope>NUCLEOTIDE SEQUENCE [LARGE SCALE GENOMIC DNA]</scope>
    <source>
        <strain evidence="9 10">NZ</strain>
    </source>
</reference>
<dbReference type="SUPFAM" id="SSF54713">
    <property type="entry name" value="Elongation factor Ts (EF-Ts), dimerisation domain"/>
    <property type="match status" value="2"/>
</dbReference>
<dbReference type="InterPro" id="IPR009060">
    <property type="entry name" value="UBA-like_sf"/>
</dbReference>
<dbReference type="Gene3D" id="1.10.286.20">
    <property type="match status" value="1"/>
</dbReference>
<evidence type="ECO:0000259" key="8">
    <source>
        <dbReference type="Pfam" id="PF00889"/>
    </source>
</evidence>
<evidence type="ECO:0000256" key="3">
    <source>
        <dbReference type="ARBA" id="ARBA00022768"/>
    </source>
</evidence>
<name>A0ABN6GGW2_9GAMM</name>
<evidence type="ECO:0000256" key="4">
    <source>
        <dbReference type="ARBA" id="ARBA00022917"/>
    </source>
</evidence>
<dbReference type="Gene3D" id="1.10.8.10">
    <property type="entry name" value="DNA helicase RuvA subunit, C-terminal domain"/>
    <property type="match status" value="1"/>
</dbReference>
<accession>A0ABN6GGW2</accession>
<dbReference type="PANTHER" id="PTHR11741:SF0">
    <property type="entry name" value="ELONGATION FACTOR TS, MITOCHONDRIAL"/>
    <property type="match status" value="1"/>
</dbReference>
<dbReference type="NCBIfam" id="TIGR00116">
    <property type="entry name" value="tsf"/>
    <property type="match status" value="1"/>
</dbReference>
<dbReference type="Gene3D" id="3.30.479.20">
    <property type="entry name" value="Elongation factor Ts, dimerisation domain"/>
    <property type="match status" value="2"/>
</dbReference>
<dbReference type="EMBL" id="AP024563">
    <property type="protein sequence ID" value="BCU07580.1"/>
    <property type="molecule type" value="Genomic_DNA"/>
</dbReference>
<dbReference type="InterPro" id="IPR036402">
    <property type="entry name" value="EF-Ts_dimer_sf"/>
</dbReference>
<protein>
    <recommendedName>
        <fullName evidence="2 5">Elongation factor Ts</fullName>
        <shortName evidence="5">EF-Ts</shortName>
    </recommendedName>
</protein>
<sequence>MAITAALVKELRERTGAGMMECKAALVETNGDIEAAIEAMRKSGQAKAAKKSGRTAAEGVVMIRIAADGKNGVMVEINCETDFVAKDSNFLEFAEAVTAAALSSGVADAETLAGQTLADGNTVDAAREALIAKIGENIQVRRLVRFDGAEGALHSYRHGVRIGVVVELVGGDEELGRDVAMHIAAMNPMYISADQIPAEVLAKEREIAEVQSREQAQKENKPEALVEKMVEGRIRKYISDVTLLGQIFVKSESKQSIEALLKQSGAKVRRFTRLEVGEGIEKKVENFAEEVMAQVRGN</sequence>
<evidence type="ECO:0000256" key="7">
    <source>
        <dbReference type="RuleBase" id="RU000643"/>
    </source>
</evidence>
<keyword evidence="10" id="KW-1185">Reference proteome</keyword>
<dbReference type="PANTHER" id="PTHR11741">
    <property type="entry name" value="ELONGATION FACTOR TS"/>
    <property type="match status" value="1"/>
</dbReference>
<evidence type="ECO:0000256" key="6">
    <source>
        <dbReference type="RuleBase" id="RU000642"/>
    </source>
</evidence>
<keyword evidence="3 5" id="KW-0251">Elongation factor</keyword>
<dbReference type="CDD" id="cd14275">
    <property type="entry name" value="UBA_EF-Ts"/>
    <property type="match status" value="1"/>
</dbReference>
<comment type="subcellular location">
    <subcellularLocation>
        <location evidence="5 7">Cytoplasm</location>
    </subcellularLocation>
</comment>
<dbReference type="InterPro" id="IPR018101">
    <property type="entry name" value="Transl_elong_Ts_CS"/>
</dbReference>
<evidence type="ECO:0000256" key="2">
    <source>
        <dbReference type="ARBA" id="ARBA00016956"/>
    </source>
</evidence>
<evidence type="ECO:0000256" key="1">
    <source>
        <dbReference type="ARBA" id="ARBA00005532"/>
    </source>
</evidence>
<keyword evidence="5" id="KW-0963">Cytoplasm</keyword>
<organism evidence="9 10">
    <name type="scientific">Allochromatium tepidum</name>
    <dbReference type="NCBI Taxonomy" id="553982"/>
    <lineage>
        <taxon>Bacteria</taxon>
        <taxon>Pseudomonadati</taxon>
        <taxon>Pseudomonadota</taxon>
        <taxon>Gammaproteobacteria</taxon>
        <taxon>Chromatiales</taxon>
        <taxon>Chromatiaceae</taxon>
        <taxon>Allochromatium</taxon>
    </lineage>
</organism>
<dbReference type="InterPro" id="IPR014039">
    <property type="entry name" value="Transl_elong_EFTs/EF1B_dimer"/>
</dbReference>
<proteinExistence type="inferred from homology"/>
<evidence type="ECO:0000256" key="5">
    <source>
        <dbReference type="HAMAP-Rule" id="MF_00050"/>
    </source>
</evidence>
<dbReference type="Pfam" id="PF00889">
    <property type="entry name" value="EF_TS"/>
    <property type="match status" value="1"/>
</dbReference>